<dbReference type="InterPro" id="IPR001173">
    <property type="entry name" value="Glyco_trans_2-like"/>
</dbReference>
<dbReference type="InterPro" id="IPR029044">
    <property type="entry name" value="Nucleotide-diphossugar_trans"/>
</dbReference>
<accession>A0A060BRR4</accession>
<dbReference type="SUPFAM" id="SSF53448">
    <property type="entry name" value="Nucleotide-diphospho-sugar transferases"/>
    <property type="match status" value="1"/>
</dbReference>
<sequence length="113" mass="13482">KRTVKWYLENRPWWEHIINGEYQNYYEKCMGTDKPLISILMAVYNPNLEWFSQQLESLEAQDYPNVELRISDDCSMNVSFEEIQQSVKNHIKRFPYFLDRNSKNLGSNGLLNG</sequence>
<dbReference type="EMBL" id="KF118098">
    <property type="protein sequence ID" value="AIA85357.1"/>
    <property type="molecule type" value="Genomic_DNA"/>
</dbReference>
<evidence type="ECO:0000313" key="2">
    <source>
        <dbReference type="EMBL" id="AIA85357.1"/>
    </source>
</evidence>
<protein>
    <submittedName>
        <fullName evidence="2">CAZy families GT2 protein</fullName>
    </submittedName>
</protein>
<evidence type="ECO:0000259" key="1">
    <source>
        <dbReference type="Pfam" id="PF00535"/>
    </source>
</evidence>
<organism evidence="2">
    <name type="scientific">uncultured Geobacillus sp</name>
    <dbReference type="NCBI Taxonomy" id="228952"/>
    <lineage>
        <taxon>Bacteria</taxon>
        <taxon>Bacillati</taxon>
        <taxon>Bacillota</taxon>
        <taxon>Bacilli</taxon>
        <taxon>Bacillales</taxon>
        <taxon>Anoxybacillaceae</taxon>
        <taxon>Geobacillus</taxon>
        <taxon>environmental samples</taxon>
    </lineage>
</organism>
<feature type="non-terminal residue" evidence="2">
    <location>
        <position position="1"/>
    </location>
</feature>
<reference evidence="2" key="1">
    <citation type="journal article" date="2013" name="Environ. Microbiol.">
        <title>Seasonally variable intestinal metagenomes of the red palm weevil (Rhynchophorus ferrugineus).</title>
        <authorList>
            <person name="Jia S."/>
            <person name="Zhang X."/>
            <person name="Zhang G."/>
            <person name="Yin A."/>
            <person name="Zhang S."/>
            <person name="Li F."/>
            <person name="Wang L."/>
            <person name="Zhao D."/>
            <person name="Yun Q."/>
            <person name="Tala"/>
            <person name="Wang J."/>
            <person name="Sun G."/>
            <person name="Baabdullah M."/>
            <person name="Yu X."/>
            <person name="Hu S."/>
            <person name="Al-Mssallem I.S."/>
            <person name="Yu J."/>
        </authorList>
    </citation>
    <scope>NUCLEOTIDE SEQUENCE</scope>
</reference>
<proteinExistence type="predicted"/>
<dbReference type="Pfam" id="PF00535">
    <property type="entry name" value="Glycos_transf_2"/>
    <property type="match status" value="1"/>
</dbReference>
<name>A0A060BRR4_9BACL</name>
<dbReference type="AlphaFoldDB" id="A0A060BRR4"/>
<feature type="domain" description="Glycosyltransferase 2-like" evidence="1">
    <location>
        <begin position="38"/>
        <end position="109"/>
    </location>
</feature>
<dbReference type="Gene3D" id="3.90.550.10">
    <property type="entry name" value="Spore Coat Polysaccharide Biosynthesis Protein SpsA, Chain A"/>
    <property type="match status" value="1"/>
</dbReference>
<dbReference type="Gene3D" id="3.90.25.10">
    <property type="entry name" value="UDP-galactose 4-epimerase, domain 1"/>
    <property type="match status" value="1"/>
</dbReference>